<sequence length="37" mass="4013">MSEEVSYLGNATQKRSDLDHIIVGSAGMSGEHQVPLR</sequence>
<dbReference type="Proteomes" id="UP000542776">
    <property type="component" value="Unassembled WGS sequence"/>
</dbReference>
<gene>
    <name evidence="1" type="ORF">GGR04_000988</name>
</gene>
<evidence type="ECO:0000313" key="2">
    <source>
        <dbReference type="Proteomes" id="UP000542776"/>
    </source>
</evidence>
<evidence type="ECO:0000313" key="1">
    <source>
        <dbReference type="EMBL" id="MBB3997167.1"/>
    </source>
</evidence>
<dbReference type="EMBL" id="JACIEK010000001">
    <property type="protein sequence ID" value="MBB3997167.1"/>
    <property type="molecule type" value="Genomic_DNA"/>
</dbReference>
<keyword evidence="2" id="KW-1185">Reference proteome</keyword>
<name>A0A7W6EDA4_9HYPH</name>
<accession>A0A7W6EDA4</accession>
<reference evidence="1 2" key="1">
    <citation type="submission" date="2020-08" db="EMBL/GenBank/DDBJ databases">
        <title>Genomic Encyclopedia of Type Strains, Phase IV (KMG-IV): sequencing the most valuable type-strain genomes for metagenomic binning, comparative biology and taxonomic classification.</title>
        <authorList>
            <person name="Goeker M."/>
        </authorList>
    </citation>
    <scope>NUCLEOTIDE SEQUENCE [LARGE SCALE GENOMIC DNA]</scope>
    <source>
        <strain evidence="1 2">DSM 102238</strain>
    </source>
</reference>
<proteinExistence type="predicted"/>
<dbReference type="AlphaFoldDB" id="A0A7W6EDA4"/>
<organism evidence="1 2">
    <name type="scientific">Aureimonas pseudogalii</name>
    <dbReference type="NCBI Taxonomy" id="1744844"/>
    <lineage>
        <taxon>Bacteria</taxon>
        <taxon>Pseudomonadati</taxon>
        <taxon>Pseudomonadota</taxon>
        <taxon>Alphaproteobacteria</taxon>
        <taxon>Hyphomicrobiales</taxon>
        <taxon>Aurantimonadaceae</taxon>
        <taxon>Aureimonas</taxon>
    </lineage>
</organism>
<comment type="caution">
    <text evidence="1">The sequence shown here is derived from an EMBL/GenBank/DDBJ whole genome shotgun (WGS) entry which is preliminary data.</text>
</comment>
<protein>
    <submittedName>
        <fullName evidence="1">Uncharacterized protein</fullName>
    </submittedName>
</protein>